<sequence>MEGEICTGYEVRKPGAAHNCLDDACAAMKLVLTKLERGEITLVPDAPEPERVKLLLHRIPVNVRREEISKVSPGAVAIEPKADYIFFHGT</sequence>
<name>A0A6A3A6Q2_HIBSY</name>
<organism evidence="1 2">
    <name type="scientific">Hibiscus syriacus</name>
    <name type="common">Rose of Sharon</name>
    <dbReference type="NCBI Taxonomy" id="106335"/>
    <lineage>
        <taxon>Eukaryota</taxon>
        <taxon>Viridiplantae</taxon>
        <taxon>Streptophyta</taxon>
        <taxon>Embryophyta</taxon>
        <taxon>Tracheophyta</taxon>
        <taxon>Spermatophyta</taxon>
        <taxon>Magnoliopsida</taxon>
        <taxon>eudicotyledons</taxon>
        <taxon>Gunneridae</taxon>
        <taxon>Pentapetalae</taxon>
        <taxon>rosids</taxon>
        <taxon>malvids</taxon>
        <taxon>Malvales</taxon>
        <taxon>Malvaceae</taxon>
        <taxon>Malvoideae</taxon>
        <taxon>Hibiscus</taxon>
    </lineage>
</organism>
<accession>A0A6A3A6Q2</accession>
<gene>
    <name evidence="1" type="ORF">F3Y22_tig00110569pilonHSYRG00311</name>
</gene>
<dbReference type="EMBL" id="VEPZ02001033">
    <property type="protein sequence ID" value="KAE8700014.1"/>
    <property type="molecule type" value="Genomic_DNA"/>
</dbReference>
<dbReference type="Proteomes" id="UP000436088">
    <property type="component" value="Unassembled WGS sequence"/>
</dbReference>
<protein>
    <recommendedName>
        <fullName evidence="3">Exonuclease domain-containing protein</fullName>
    </recommendedName>
</protein>
<reference evidence="1" key="1">
    <citation type="submission" date="2019-09" db="EMBL/GenBank/DDBJ databases">
        <title>Draft genome information of white flower Hibiscus syriacus.</title>
        <authorList>
            <person name="Kim Y.-M."/>
        </authorList>
    </citation>
    <scope>NUCLEOTIDE SEQUENCE [LARGE SCALE GENOMIC DNA]</scope>
    <source>
        <strain evidence="1">YM2019G1</strain>
    </source>
</reference>
<evidence type="ECO:0008006" key="3">
    <source>
        <dbReference type="Google" id="ProtNLM"/>
    </source>
</evidence>
<keyword evidence="2" id="KW-1185">Reference proteome</keyword>
<evidence type="ECO:0000313" key="1">
    <source>
        <dbReference type="EMBL" id="KAE8700014.1"/>
    </source>
</evidence>
<comment type="caution">
    <text evidence="1">The sequence shown here is derived from an EMBL/GenBank/DDBJ whole genome shotgun (WGS) entry which is preliminary data.</text>
</comment>
<evidence type="ECO:0000313" key="2">
    <source>
        <dbReference type="Proteomes" id="UP000436088"/>
    </source>
</evidence>
<dbReference type="AlphaFoldDB" id="A0A6A3A6Q2"/>
<proteinExistence type="predicted"/>